<keyword evidence="3" id="KW-1185">Reference proteome</keyword>
<evidence type="ECO:0000313" key="3">
    <source>
        <dbReference type="Proteomes" id="UP000095751"/>
    </source>
</evidence>
<name>A0A1E7FAC2_9STRA</name>
<dbReference type="KEGG" id="fcy:FRACYDRAFT_241347"/>
<proteinExistence type="predicted"/>
<accession>A0A1E7FAC2</accession>
<keyword evidence="1" id="KW-0732">Signal</keyword>
<organism evidence="2 3">
    <name type="scientific">Fragilariopsis cylindrus CCMP1102</name>
    <dbReference type="NCBI Taxonomy" id="635003"/>
    <lineage>
        <taxon>Eukaryota</taxon>
        <taxon>Sar</taxon>
        <taxon>Stramenopiles</taxon>
        <taxon>Ochrophyta</taxon>
        <taxon>Bacillariophyta</taxon>
        <taxon>Bacillariophyceae</taxon>
        <taxon>Bacillariophycidae</taxon>
        <taxon>Bacillariales</taxon>
        <taxon>Bacillariaceae</taxon>
        <taxon>Fragilariopsis</taxon>
    </lineage>
</organism>
<dbReference type="EMBL" id="KV784360">
    <property type="protein sequence ID" value="OEU14793.1"/>
    <property type="molecule type" value="Genomic_DNA"/>
</dbReference>
<evidence type="ECO:0000313" key="2">
    <source>
        <dbReference type="EMBL" id="OEU14793.1"/>
    </source>
</evidence>
<dbReference type="AlphaFoldDB" id="A0A1E7FAC2"/>
<dbReference type="InterPro" id="IPR032801">
    <property type="entry name" value="PXL2A/B/C"/>
</dbReference>
<feature type="chain" id="PRO_5009192874" evidence="1">
    <location>
        <begin position="23"/>
        <end position="246"/>
    </location>
</feature>
<dbReference type="InParanoid" id="A0A1E7FAC2"/>
<reference evidence="2 3" key="1">
    <citation type="submission" date="2016-09" db="EMBL/GenBank/DDBJ databases">
        <title>Extensive genetic diversity and differential bi-allelic expression allows diatom success in the polar Southern Ocean.</title>
        <authorList>
            <consortium name="DOE Joint Genome Institute"/>
            <person name="Mock T."/>
            <person name="Otillar R.P."/>
            <person name="Strauss J."/>
            <person name="Dupont C."/>
            <person name="Frickenhaus S."/>
            <person name="Maumus F."/>
            <person name="Mcmullan M."/>
            <person name="Sanges R."/>
            <person name="Schmutz J."/>
            <person name="Toseland A."/>
            <person name="Valas R."/>
            <person name="Veluchamy A."/>
            <person name="Ward B.J."/>
            <person name="Allen A."/>
            <person name="Barry K."/>
            <person name="Falciatore A."/>
            <person name="Ferrante M."/>
            <person name="Fortunato A.E."/>
            <person name="Gloeckner G."/>
            <person name="Gruber A."/>
            <person name="Hipkin R."/>
            <person name="Janech M."/>
            <person name="Kroth P."/>
            <person name="Leese F."/>
            <person name="Lindquist E."/>
            <person name="Lyon B.R."/>
            <person name="Martin J."/>
            <person name="Mayer C."/>
            <person name="Parker M."/>
            <person name="Quesneville H."/>
            <person name="Raymond J."/>
            <person name="Uhlig C."/>
            <person name="Valentin K.U."/>
            <person name="Worden A.Z."/>
            <person name="Armbrust E.V."/>
            <person name="Bowler C."/>
            <person name="Green B."/>
            <person name="Moulton V."/>
            <person name="Van Oosterhout C."/>
            <person name="Grigoriev I."/>
        </authorList>
    </citation>
    <scope>NUCLEOTIDE SEQUENCE [LARGE SCALE GENOMIC DNA]</scope>
    <source>
        <strain evidence="2 3">CCMP1102</strain>
    </source>
</reference>
<evidence type="ECO:0000256" key="1">
    <source>
        <dbReference type="SAM" id="SignalP"/>
    </source>
</evidence>
<dbReference type="Pfam" id="PF13911">
    <property type="entry name" value="AhpC-TSA_2"/>
    <property type="match status" value="1"/>
</dbReference>
<feature type="signal peptide" evidence="1">
    <location>
        <begin position="1"/>
        <end position="22"/>
    </location>
</feature>
<sequence>MNLLFKASIAILLSSISNAVVALTATTSQQSSSGGVFTGLQTTPLIRASDALPTIITQQWRQETPFAIADETHARELRDVVLPAIPSGKLFFVGIGSALAVQEFASNLDLDPTLCFADEGGTAGEVLGLGKGFKTMWNPAAIDTMMGRNDEESLKALGESYKAAIDKVGFQKLAPPNMMDTFRQGGTFVFKGNNLLLEHYDEKVGDNCSIDDILKVFRLETSFVSPNHISFLYEDACTLPVHTQLV</sequence>
<dbReference type="Proteomes" id="UP000095751">
    <property type="component" value="Unassembled WGS sequence"/>
</dbReference>
<gene>
    <name evidence="2" type="ORF">FRACYDRAFT_241347</name>
</gene>
<protein>
    <submittedName>
        <fullName evidence="2">Uncharacterized protein</fullName>
    </submittedName>
</protein>
<dbReference type="OrthoDB" id="40334at2759"/>